<keyword evidence="1" id="KW-1133">Transmembrane helix</keyword>
<keyword evidence="1" id="KW-0472">Membrane</keyword>
<feature type="transmembrane region" description="Helical" evidence="1">
    <location>
        <begin position="307"/>
        <end position="326"/>
    </location>
</feature>
<evidence type="ECO:0000256" key="1">
    <source>
        <dbReference type="SAM" id="Phobius"/>
    </source>
</evidence>
<protein>
    <submittedName>
        <fullName evidence="2">Uncharacterized protein</fullName>
    </submittedName>
</protein>
<reference evidence="2" key="1">
    <citation type="submission" date="2020-04" db="EMBL/GenBank/DDBJ databases">
        <authorList>
            <person name="Chiriac C."/>
            <person name="Salcher M."/>
            <person name="Ghai R."/>
            <person name="Kavagutti S V."/>
        </authorList>
    </citation>
    <scope>NUCLEOTIDE SEQUENCE</scope>
</reference>
<feature type="transmembrane region" description="Helical" evidence="1">
    <location>
        <begin position="253"/>
        <end position="272"/>
    </location>
</feature>
<name>A0A6J5MSU9_9CAUD</name>
<feature type="transmembrane region" description="Helical" evidence="1">
    <location>
        <begin position="212"/>
        <end position="233"/>
    </location>
</feature>
<dbReference type="EMBL" id="LR796527">
    <property type="protein sequence ID" value="CAB4149512.1"/>
    <property type="molecule type" value="Genomic_DNA"/>
</dbReference>
<gene>
    <name evidence="2" type="ORF">UFOVP558_5</name>
</gene>
<sequence>MNGEVIKSFLVGLGFGVDDASLKKFNDSIKSASVRVTALYTSIKVAAAGIFWGISKISEGFEQMGYEYRIIAPAINKALVLRRELLKAYSAAGINITKVVQQSVKFNMSLAKTQFALKAIYTSVGAKFFPLLTKQMDIFRGKIYANMPKIQASLEKFINFIFKAFDATIILGTRVWGILSRIYDFFYMLHKATDGWSTIILGIVAAWKFLNLAFLATPLGMIITGILALIALYDDFMVWKEGGQSLIDWGSQTTRMIVGMVAAVAGLVAAFYAVQKGIVVFQALMGVLKAARIAMVAFSLVAALNPIGLMVTAAVALIGLLALLIIKWDVIKNGIGSFFAGMGDKILSFVGGMGDPSAGGGGPLGAKAQPLGSQVANNQQTNLNVQQQTSISVSGAADAQAVGKNVADQQGRVNFDMTRNMKGAVR</sequence>
<feature type="transmembrane region" description="Helical" evidence="1">
    <location>
        <begin position="157"/>
        <end position="179"/>
    </location>
</feature>
<organism evidence="2">
    <name type="scientific">uncultured Caudovirales phage</name>
    <dbReference type="NCBI Taxonomy" id="2100421"/>
    <lineage>
        <taxon>Viruses</taxon>
        <taxon>Duplodnaviria</taxon>
        <taxon>Heunggongvirae</taxon>
        <taxon>Uroviricota</taxon>
        <taxon>Caudoviricetes</taxon>
        <taxon>Peduoviridae</taxon>
        <taxon>Maltschvirus</taxon>
        <taxon>Maltschvirus maltsch</taxon>
    </lineage>
</organism>
<accession>A0A6J5MSU9</accession>
<feature type="transmembrane region" description="Helical" evidence="1">
    <location>
        <begin position="279"/>
        <end position="301"/>
    </location>
</feature>
<proteinExistence type="predicted"/>
<keyword evidence="1" id="KW-0812">Transmembrane</keyword>
<evidence type="ECO:0000313" key="2">
    <source>
        <dbReference type="EMBL" id="CAB4149512.1"/>
    </source>
</evidence>